<feature type="transmembrane region" description="Helical" evidence="8">
    <location>
        <begin position="302"/>
        <end position="320"/>
    </location>
</feature>
<evidence type="ECO:0000313" key="9">
    <source>
        <dbReference type="EMBL" id="QJD83190.1"/>
    </source>
</evidence>
<accession>A0A7Z2VHW8</accession>
<sequence>MKRLALNKMELYLLLIIVAYSTVVSIVNPAFLSLETLLDMMRASSGMLILALGVLVVLISRGIDVSFTAVAIIGGYSSARAMLAIGIDNLFFAFAVSGLIGLLLGSVNALIIHQFKLPTLIVTLGTSSVFYGLMTTFLGTKSITPSQMPSSLKEFGSQRLIELSTSNGTVYGLSVFIIPVVLVIIATWFLLYKTMIGRGIFAMGNSEEAAVRAGFNLFVLRLVIYAFVGVLSGIMGVIYVSEVKMVNPVSLVGTELSIIAAAAIGGAKLTGGQGTIFGTILGVTIIQLLNSTLVFLKLSTSWNSLFIGIVLVVSVSITSYQERVKNEKNLIFNS</sequence>
<feature type="transmembrane region" description="Helical" evidence="8">
    <location>
        <begin position="65"/>
        <end position="85"/>
    </location>
</feature>
<name>A0A7Z2VHW8_9BACL</name>
<dbReference type="GO" id="GO:0005886">
    <property type="term" value="C:plasma membrane"/>
    <property type="evidence" value="ECO:0007669"/>
    <property type="project" value="UniProtKB-SubCell"/>
</dbReference>
<evidence type="ECO:0000313" key="10">
    <source>
        <dbReference type="Proteomes" id="UP000502248"/>
    </source>
</evidence>
<dbReference type="GO" id="GO:0022857">
    <property type="term" value="F:transmembrane transporter activity"/>
    <property type="evidence" value="ECO:0007669"/>
    <property type="project" value="InterPro"/>
</dbReference>
<evidence type="ECO:0000256" key="3">
    <source>
        <dbReference type="ARBA" id="ARBA00022475"/>
    </source>
</evidence>
<dbReference type="Pfam" id="PF02653">
    <property type="entry name" value="BPD_transp_2"/>
    <property type="match status" value="1"/>
</dbReference>
<evidence type="ECO:0000256" key="8">
    <source>
        <dbReference type="SAM" id="Phobius"/>
    </source>
</evidence>
<protein>
    <submittedName>
        <fullName evidence="9">ABC transporter permease</fullName>
    </submittedName>
</protein>
<evidence type="ECO:0000256" key="4">
    <source>
        <dbReference type="ARBA" id="ARBA00022519"/>
    </source>
</evidence>
<reference evidence="9 10" key="1">
    <citation type="submission" date="2020-04" db="EMBL/GenBank/DDBJ databases">
        <title>Genome sequencing of novel species.</title>
        <authorList>
            <person name="Heo J."/>
            <person name="Kim S.-J."/>
            <person name="Kim J.-S."/>
            <person name="Hong S.-B."/>
            <person name="Kwon S.-W."/>
        </authorList>
    </citation>
    <scope>NUCLEOTIDE SEQUENCE [LARGE SCALE GENOMIC DNA]</scope>
    <source>
        <strain evidence="9 10">MFER-1</strain>
    </source>
</reference>
<evidence type="ECO:0000256" key="7">
    <source>
        <dbReference type="ARBA" id="ARBA00023136"/>
    </source>
</evidence>
<proteinExistence type="predicted"/>
<feature type="transmembrane region" description="Helical" evidence="8">
    <location>
        <begin position="170"/>
        <end position="192"/>
    </location>
</feature>
<feature type="transmembrane region" description="Helical" evidence="8">
    <location>
        <begin position="119"/>
        <end position="139"/>
    </location>
</feature>
<dbReference type="PANTHER" id="PTHR32196">
    <property type="entry name" value="ABC TRANSPORTER PERMEASE PROTEIN YPHD-RELATED-RELATED"/>
    <property type="match status" value="1"/>
</dbReference>
<keyword evidence="4" id="KW-0997">Cell inner membrane</keyword>
<evidence type="ECO:0000256" key="6">
    <source>
        <dbReference type="ARBA" id="ARBA00022989"/>
    </source>
</evidence>
<evidence type="ECO:0000256" key="2">
    <source>
        <dbReference type="ARBA" id="ARBA00022448"/>
    </source>
</evidence>
<feature type="transmembrane region" description="Helical" evidence="8">
    <location>
        <begin position="91"/>
        <end position="112"/>
    </location>
</feature>
<feature type="transmembrane region" description="Helical" evidence="8">
    <location>
        <begin position="40"/>
        <end position="58"/>
    </location>
</feature>
<feature type="transmembrane region" description="Helical" evidence="8">
    <location>
        <begin position="276"/>
        <end position="296"/>
    </location>
</feature>
<keyword evidence="3" id="KW-1003">Cell membrane</keyword>
<feature type="transmembrane region" description="Helical" evidence="8">
    <location>
        <begin position="213"/>
        <end position="239"/>
    </location>
</feature>
<evidence type="ECO:0000256" key="5">
    <source>
        <dbReference type="ARBA" id="ARBA00022692"/>
    </source>
</evidence>
<evidence type="ECO:0000256" key="1">
    <source>
        <dbReference type="ARBA" id="ARBA00004651"/>
    </source>
</evidence>
<dbReference type="CDD" id="cd06579">
    <property type="entry name" value="TM_PBP1_transp_AraH_like"/>
    <property type="match status" value="1"/>
</dbReference>
<comment type="subcellular location">
    <subcellularLocation>
        <location evidence="1">Cell membrane</location>
        <topology evidence="1">Multi-pass membrane protein</topology>
    </subcellularLocation>
</comment>
<keyword evidence="5 8" id="KW-0812">Transmembrane</keyword>
<keyword evidence="2" id="KW-0813">Transport</keyword>
<feature type="transmembrane region" description="Helical" evidence="8">
    <location>
        <begin position="245"/>
        <end position="264"/>
    </location>
</feature>
<dbReference type="Proteomes" id="UP000502248">
    <property type="component" value="Chromosome"/>
</dbReference>
<dbReference type="InterPro" id="IPR001851">
    <property type="entry name" value="ABC_transp_permease"/>
</dbReference>
<organism evidence="9 10">
    <name type="scientific">Cohnella herbarum</name>
    <dbReference type="NCBI Taxonomy" id="2728023"/>
    <lineage>
        <taxon>Bacteria</taxon>
        <taxon>Bacillati</taxon>
        <taxon>Bacillota</taxon>
        <taxon>Bacilli</taxon>
        <taxon>Bacillales</taxon>
        <taxon>Paenibacillaceae</taxon>
        <taxon>Cohnella</taxon>
    </lineage>
</organism>
<gene>
    <name evidence="9" type="ORF">HH215_08395</name>
</gene>
<dbReference type="EMBL" id="CP051680">
    <property type="protein sequence ID" value="QJD83190.1"/>
    <property type="molecule type" value="Genomic_DNA"/>
</dbReference>
<dbReference type="RefSeq" id="WP_169279487.1">
    <property type="nucleotide sequence ID" value="NZ_CP051680.1"/>
</dbReference>
<keyword evidence="10" id="KW-1185">Reference proteome</keyword>
<feature type="transmembrane region" description="Helical" evidence="8">
    <location>
        <begin position="12"/>
        <end position="34"/>
    </location>
</feature>
<dbReference type="PANTHER" id="PTHR32196:SF21">
    <property type="entry name" value="ABC TRANSPORTER PERMEASE PROTEIN YPHD-RELATED"/>
    <property type="match status" value="1"/>
</dbReference>
<dbReference type="KEGG" id="cheb:HH215_08395"/>
<dbReference type="AlphaFoldDB" id="A0A7Z2VHW8"/>
<keyword evidence="6 8" id="KW-1133">Transmembrane helix</keyword>
<keyword evidence="7 8" id="KW-0472">Membrane</keyword>